<protein>
    <submittedName>
        <fullName evidence="1">Uncharacterized protein</fullName>
    </submittedName>
</protein>
<dbReference type="AlphaFoldDB" id="A0A6V6YLN8"/>
<accession>A0A6V6YLN8</accession>
<gene>
    <name evidence="1" type="ORF">FLACHUCJ7_00017</name>
</gene>
<dbReference type="Proteomes" id="UP000556700">
    <property type="component" value="Unassembled WGS sequence"/>
</dbReference>
<evidence type="ECO:0000313" key="1">
    <source>
        <dbReference type="EMBL" id="CAD0000398.1"/>
    </source>
</evidence>
<evidence type="ECO:0000313" key="2">
    <source>
        <dbReference type="Proteomes" id="UP000556700"/>
    </source>
</evidence>
<reference evidence="1 2" key="1">
    <citation type="submission" date="2020-06" db="EMBL/GenBank/DDBJ databases">
        <authorList>
            <person name="Criscuolo A."/>
        </authorList>
    </citation>
    <scope>NUCLEOTIDE SEQUENCE [LARGE SCALE GENOMIC DNA]</scope>
    <source>
        <strain evidence="2">CIP 110025</strain>
    </source>
</reference>
<keyword evidence="2" id="KW-1185">Reference proteome</keyword>
<name>A0A6V6YLN8_9FLAO</name>
<dbReference type="EMBL" id="CAIJDO010000036">
    <property type="protein sequence ID" value="CAD0000398.1"/>
    <property type="molecule type" value="Genomic_DNA"/>
</dbReference>
<comment type="caution">
    <text evidence="1">The sequence shown here is derived from an EMBL/GenBank/DDBJ whole genome shotgun (WGS) entry which is preliminary data.</text>
</comment>
<sequence>MVSVLAIEIVAVRKPTVGGSKVTTKVVVPVVGAIGELGWVVIVKSPAFAPVIATFGVPDKFKGAIAVFSIVKVRAIVPEVKAIEPKSVWLVVVGLLSLCRIVLPFPLMLISETHPLLTLSPVIDQPLPPLVVGKIRLVLSAVAAQYCNPDAPKDLPVTLPD</sequence>
<proteinExistence type="predicted"/>
<organism evidence="1 2">
    <name type="scientific">Flavobacterium chungangense</name>
    <dbReference type="NCBI Taxonomy" id="554283"/>
    <lineage>
        <taxon>Bacteria</taxon>
        <taxon>Pseudomonadati</taxon>
        <taxon>Bacteroidota</taxon>
        <taxon>Flavobacteriia</taxon>
        <taxon>Flavobacteriales</taxon>
        <taxon>Flavobacteriaceae</taxon>
        <taxon>Flavobacterium</taxon>
    </lineage>
</organism>